<evidence type="ECO:0000313" key="4">
    <source>
        <dbReference type="EMBL" id="SDL30125.1"/>
    </source>
</evidence>
<dbReference type="Gene3D" id="3.30.750.24">
    <property type="entry name" value="STAS domain"/>
    <property type="match status" value="1"/>
</dbReference>
<dbReference type="OrthoDB" id="962463at2"/>
<dbReference type="AlphaFoldDB" id="A0A1G9IYG2"/>
<sequence>MNYSIEEKENIMLVRLEGNLMGDTSANQLLDDVAARVEDDRHLCAVDLSNVSYMNSNGIGVLINLLTKMRNRGGEVVLINPSQQIQKLLVITKLNSIFDIVDSEEDAMAQLNKK</sequence>
<dbReference type="EMBL" id="FNFO01000005">
    <property type="protein sequence ID" value="SDL30125.1"/>
    <property type="molecule type" value="Genomic_DNA"/>
</dbReference>
<name>A0A1G9IYG2_9BACT</name>
<dbReference type="PROSITE" id="PS50801">
    <property type="entry name" value="STAS"/>
    <property type="match status" value="1"/>
</dbReference>
<dbReference type="RefSeq" id="WP_089683150.1">
    <property type="nucleotide sequence ID" value="NZ_FNFO01000005.1"/>
</dbReference>
<dbReference type="InterPro" id="IPR003658">
    <property type="entry name" value="Anti-sigma_ant"/>
</dbReference>
<accession>A0A1G9IYG2</accession>
<reference evidence="4 5" key="1">
    <citation type="submission" date="2016-10" db="EMBL/GenBank/DDBJ databases">
        <authorList>
            <person name="de Groot N.N."/>
        </authorList>
    </citation>
    <scope>NUCLEOTIDE SEQUENCE [LARGE SCALE GENOMIC DNA]</scope>
    <source>
        <strain evidence="4 5">DSM 25186</strain>
    </source>
</reference>
<dbReference type="PANTHER" id="PTHR33495">
    <property type="entry name" value="ANTI-SIGMA FACTOR ANTAGONIST TM_1081-RELATED-RELATED"/>
    <property type="match status" value="1"/>
</dbReference>
<dbReference type="GO" id="GO:0043856">
    <property type="term" value="F:anti-sigma factor antagonist activity"/>
    <property type="evidence" value="ECO:0007669"/>
    <property type="project" value="InterPro"/>
</dbReference>
<dbReference type="InterPro" id="IPR036513">
    <property type="entry name" value="STAS_dom_sf"/>
</dbReference>
<dbReference type="NCBIfam" id="TIGR00377">
    <property type="entry name" value="ant_ant_sig"/>
    <property type="match status" value="1"/>
</dbReference>
<evidence type="ECO:0000256" key="2">
    <source>
        <dbReference type="RuleBase" id="RU003749"/>
    </source>
</evidence>
<evidence type="ECO:0000259" key="3">
    <source>
        <dbReference type="PROSITE" id="PS50801"/>
    </source>
</evidence>
<evidence type="ECO:0000313" key="5">
    <source>
        <dbReference type="Proteomes" id="UP000198510"/>
    </source>
</evidence>
<dbReference type="Pfam" id="PF01740">
    <property type="entry name" value="STAS"/>
    <property type="match status" value="1"/>
</dbReference>
<dbReference type="STRING" id="1075417.SAMN05421823_105145"/>
<dbReference type="CDD" id="cd07043">
    <property type="entry name" value="STAS_anti-anti-sigma_factors"/>
    <property type="match status" value="1"/>
</dbReference>
<proteinExistence type="inferred from homology"/>
<gene>
    <name evidence="4" type="ORF">SAMN05421823_105145</name>
</gene>
<evidence type="ECO:0000256" key="1">
    <source>
        <dbReference type="ARBA" id="ARBA00009013"/>
    </source>
</evidence>
<comment type="similarity">
    <text evidence="1 2">Belongs to the anti-sigma-factor antagonist family.</text>
</comment>
<organism evidence="4 5">
    <name type="scientific">Catalinimonas alkaloidigena</name>
    <dbReference type="NCBI Taxonomy" id="1075417"/>
    <lineage>
        <taxon>Bacteria</taxon>
        <taxon>Pseudomonadati</taxon>
        <taxon>Bacteroidota</taxon>
        <taxon>Cytophagia</taxon>
        <taxon>Cytophagales</taxon>
        <taxon>Catalimonadaceae</taxon>
        <taxon>Catalinimonas</taxon>
    </lineage>
</organism>
<dbReference type="Proteomes" id="UP000198510">
    <property type="component" value="Unassembled WGS sequence"/>
</dbReference>
<protein>
    <recommendedName>
        <fullName evidence="2">Anti-sigma factor antagonist</fullName>
    </recommendedName>
</protein>
<keyword evidence="5" id="KW-1185">Reference proteome</keyword>
<dbReference type="InterPro" id="IPR002645">
    <property type="entry name" value="STAS_dom"/>
</dbReference>
<feature type="domain" description="STAS" evidence="3">
    <location>
        <begin position="1"/>
        <end position="111"/>
    </location>
</feature>
<dbReference type="SUPFAM" id="SSF52091">
    <property type="entry name" value="SpoIIaa-like"/>
    <property type="match status" value="1"/>
</dbReference>